<comment type="caution">
    <text evidence="1">The sequence shown here is derived from an EMBL/GenBank/DDBJ whole genome shotgun (WGS) entry which is preliminary data.</text>
</comment>
<sequence>MGNVVKFQPGRPRSSVPMEELFERWKKANAKAHATADIQDAIAAGKAWAAWLESFKEIGP</sequence>
<accession>A0ABV7X610</accession>
<reference evidence="2" key="1">
    <citation type="journal article" date="2019" name="Int. J. Syst. Evol. Microbiol.">
        <title>The Global Catalogue of Microorganisms (GCM) 10K type strain sequencing project: providing services to taxonomists for standard genome sequencing and annotation.</title>
        <authorList>
            <consortium name="The Broad Institute Genomics Platform"/>
            <consortium name="The Broad Institute Genome Sequencing Center for Infectious Disease"/>
            <person name="Wu L."/>
            <person name="Ma J."/>
        </authorList>
    </citation>
    <scope>NUCLEOTIDE SEQUENCE [LARGE SCALE GENOMIC DNA]</scope>
    <source>
        <strain evidence="2">KCTC 42281</strain>
    </source>
</reference>
<evidence type="ECO:0000313" key="1">
    <source>
        <dbReference type="EMBL" id="MFC3706059.1"/>
    </source>
</evidence>
<evidence type="ECO:0000313" key="2">
    <source>
        <dbReference type="Proteomes" id="UP001595613"/>
    </source>
</evidence>
<gene>
    <name evidence="1" type="ORF">ACFOOL_15000</name>
</gene>
<dbReference type="Proteomes" id="UP001595613">
    <property type="component" value="Unassembled WGS sequence"/>
</dbReference>
<dbReference type="EMBL" id="JBHRYD010000014">
    <property type="protein sequence ID" value="MFC3706059.1"/>
    <property type="molecule type" value="Genomic_DNA"/>
</dbReference>
<protein>
    <submittedName>
        <fullName evidence="1">Uncharacterized protein</fullName>
    </submittedName>
</protein>
<dbReference type="RefSeq" id="WP_380098098.1">
    <property type="nucleotide sequence ID" value="NZ_JBHRYD010000014.1"/>
</dbReference>
<organism evidence="1 2">
    <name type="scientific">Devosia honganensis</name>
    <dbReference type="NCBI Taxonomy" id="1610527"/>
    <lineage>
        <taxon>Bacteria</taxon>
        <taxon>Pseudomonadati</taxon>
        <taxon>Pseudomonadota</taxon>
        <taxon>Alphaproteobacteria</taxon>
        <taxon>Hyphomicrobiales</taxon>
        <taxon>Devosiaceae</taxon>
        <taxon>Devosia</taxon>
    </lineage>
</organism>
<keyword evidence="2" id="KW-1185">Reference proteome</keyword>
<proteinExistence type="predicted"/>
<name>A0ABV7X610_9HYPH</name>